<evidence type="ECO:0000256" key="1">
    <source>
        <dbReference type="ARBA" id="ARBA00009547"/>
    </source>
</evidence>
<dbReference type="OrthoDB" id="441446at2759"/>
<dbReference type="Gene3D" id="1.10.575.10">
    <property type="entry name" value="P1 Nuclease"/>
    <property type="match status" value="1"/>
</dbReference>
<dbReference type="GO" id="GO:0016788">
    <property type="term" value="F:hydrolase activity, acting on ester bonds"/>
    <property type="evidence" value="ECO:0007669"/>
    <property type="project" value="InterPro"/>
</dbReference>
<dbReference type="SUPFAM" id="SSF48537">
    <property type="entry name" value="Phospholipase C/P1 nuclease"/>
    <property type="match status" value="1"/>
</dbReference>
<dbReference type="GO" id="GO:0003676">
    <property type="term" value="F:nucleic acid binding"/>
    <property type="evidence" value="ECO:0007669"/>
    <property type="project" value="InterPro"/>
</dbReference>
<protein>
    <recommendedName>
        <fullName evidence="10">S1/P1 Nuclease</fullName>
    </recommendedName>
</protein>
<proteinExistence type="inferred from homology"/>
<evidence type="ECO:0000256" key="7">
    <source>
        <dbReference type="ARBA" id="ARBA00023180"/>
    </source>
</evidence>
<reference evidence="8 9" key="1">
    <citation type="submission" date="2006-10" db="EMBL/GenBank/DDBJ databases">
        <title>The Genome Sequence of Batrachochytrium dendrobatidis JEL423.</title>
        <authorList>
            <consortium name="The Broad Institute Genome Sequencing Platform"/>
            <person name="Birren B."/>
            <person name="Lander E."/>
            <person name="Galagan J."/>
            <person name="Cuomo C."/>
            <person name="Devon K."/>
            <person name="Jaffe D."/>
            <person name="Butler J."/>
            <person name="Alvarez P."/>
            <person name="Gnerre S."/>
            <person name="Grabherr M."/>
            <person name="Kleber M."/>
            <person name="Mauceli E."/>
            <person name="Brockman W."/>
            <person name="Young S."/>
            <person name="LaButti K."/>
            <person name="Sykes S."/>
            <person name="DeCaprio D."/>
            <person name="Crawford M."/>
            <person name="Koehrsen M."/>
            <person name="Engels R."/>
            <person name="Montgomery P."/>
            <person name="Pearson M."/>
            <person name="Howarth C."/>
            <person name="Larson L."/>
            <person name="White J."/>
            <person name="O'Leary S."/>
            <person name="Kodira C."/>
            <person name="Zeng Q."/>
            <person name="Yandava C."/>
            <person name="Alvarado L."/>
            <person name="Longcore J."/>
            <person name="James T."/>
        </authorList>
    </citation>
    <scope>NUCLEOTIDE SEQUENCE [LARGE SCALE GENOMIC DNA]</scope>
    <source>
        <strain evidence="8 9">JEL423</strain>
    </source>
</reference>
<comment type="similarity">
    <text evidence="1">Belongs to the nuclease type I family.</text>
</comment>
<name>A0A177WL88_BATDL</name>
<evidence type="ECO:0000313" key="8">
    <source>
        <dbReference type="EMBL" id="OAJ40853.1"/>
    </source>
</evidence>
<dbReference type="Proteomes" id="UP000077115">
    <property type="component" value="Unassembled WGS sequence"/>
</dbReference>
<evidence type="ECO:0008006" key="10">
    <source>
        <dbReference type="Google" id="ProtNLM"/>
    </source>
</evidence>
<keyword evidence="4" id="KW-0255">Endonuclease</keyword>
<dbReference type="AlphaFoldDB" id="A0A177WL88"/>
<evidence type="ECO:0000313" key="9">
    <source>
        <dbReference type="Proteomes" id="UP000077115"/>
    </source>
</evidence>
<keyword evidence="3" id="KW-0479">Metal-binding</keyword>
<dbReference type="PANTHER" id="PTHR33146:SF29">
    <property type="entry name" value="S1_P1 NUCLEASE"/>
    <property type="match status" value="1"/>
</dbReference>
<dbReference type="Pfam" id="PF02265">
    <property type="entry name" value="S1-P1_nuclease"/>
    <property type="match status" value="1"/>
</dbReference>
<keyword evidence="5" id="KW-0378">Hydrolase</keyword>
<reference evidence="8 9" key="2">
    <citation type="submission" date="2016-05" db="EMBL/GenBank/DDBJ databases">
        <title>Lineage-specific infection strategies underlie the spectrum of fungal disease in amphibians.</title>
        <authorList>
            <person name="Cuomo C.A."/>
            <person name="Farrer R.A."/>
            <person name="James T."/>
            <person name="Longcore J."/>
            <person name="Birren B."/>
        </authorList>
    </citation>
    <scope>NUCLEOTIDE SEQUENCE [LARGE SCALE GENOMIC DNA]</scope>
    <source>
        <strain evidence="8 9">JEL423</strain>
    </source>
</reference>
<evidence type="ECO:0000256" key="5">
    <source>
        <dbReference type="ARBA" id="ARBA00022801"/>
    </source>
</evidence>
<dbReference type="VEuPathDB" id="FungiDB:BDEG_24546"/>
<keyword evidence="7" id="KW-0325">Glycoprotein</keyword>
<evidence type="ECO:0000256" key="4">
    <source>
        <dbReference type="ARBA" id="ARBA00022759"/>
    </source>
</evidence>
<dbReference type="GO" id="GO:0004519">
    <property type="term" value="F:endonuclease activity"/>
    <property type="evidence" value="ECO:0007669"/>
    <property type="project" value="UniProtKB-KW"/>
</dbReference>
<evidence type="ECO:0000256" key="6">
    <source>
        <dbReference type="ARBA" id="ARBA00023157"/>
    </source>
</evidence>
<keyword evidence="2" id="KW-0540">Nuclease</keyword>
<evidence type="ECO:0000256" key="2">
    <source>
        <dbReference type="ARBA" id="ARBA00022722"/>
    </source>
</evidence>
<accession>A0A177WL88</accession>
<evidence type="ECO:0000256" key="3">
    <source>
        <dbReference type="ARBA" id="ARBA00022723"/>
    </source>
</evidence>
<dbReference type="CDD" id="cd11010">
    <property type="entry name" value="S1-P1_nuclease"/>
    <property type="match status" value="1"/>
</dbReference>
<dbReference type="EMBL" id="DS022305">
    <property type="protein sequence ID" value="OAJ40853.1"/>
    <property type="molecule type" value="Genomic_DNA"/>
</dbReference>
<organism evidence="8 9">
    <name type="scientific">Batrachochytrium dendrobatidis (strain JEL423)</name>
    <dbReference type="NCBI Taxonomy" id="403673"/>
    <lineage>
        <taxon>Eukaryota</taxon>
        <taxon>Fungi</taxon>
        <taxon>Fungi incertae sedis</taxon>
        <taxon>Chytridiomycota</taxon>
        <taxon>Chytridiomycota incertae sedis</taxon>
        <taxon>Chytridiomycetes</taxon>
        <taxon>Rhizophydiales</taxon>
        <taxon>Rhizophydiales incertae sedis</taxon>
        <taxon>Batrachochytrium</taxon>
    </lineage>
</organism>
<dbReference type="InterPro" id="IPR003154">
    <property type="entry name" value="S1/P1nuclease"/>
</dbReference>
<sequence>MIKNILFIAVSAAFYSIHGVCAYGKLGHWLSGRIAQELLNTESTALALQLLPQYHGQLAGAASWADEIKSKPAFSWTKSLHYINPVNDHPPEQCSYEPGSRDCPNNICVVAAIHNYTQRLISPPKDENVMAVREESLKFLLHYIGDLHQPLHVTGRDRGGNSAQVRFNGRLTSLHGVWDSLMFEKRIRDDFGGNKDKYVEYIVQQMSTTWRNELPEWITCPNTNTSIPVCPEKWARYSNIVNCVYVWKDYRRKFEMSGKYYTTAIPVAEKLLAQSALRFAAVFGASTMEIGNNSLIIDAKQLATPMNNLNQWTNINLKNTDHQVDYGLNMDSTLVMNSDETDFNLPLDTMDFGIYNSNDVPLLESTESIDSYDSSVDSNSLMFFIRHVIGL</sequence>
<keyword evidence="6" id="KW-1015">Disulfide bond</keyword>
<dbReference type="InterPro" id="IPR008947">
    <property type="entry name" value="PLipase_C/P1_nuclease_dom_sf"/>
</dbReference>
<dbReference type="PANTHER" id="PTHR33146">
    <property type="entry name" value="ENDONUCLEASE 4"/>
    <property type="match status" value="1"/>
</dbReference>
<dbReference type="STRING" id="403673.A0A177WL88"/>
<dbReference type="eggNOG" id="ENOG502QRXU">
    <property type="taxonomic scope" value="Eukaryota"/>
</dbReference>
<dbReference type="GO" id="GO:0006308">
    <property type="term" value="P:DNA catabolic process"/>
    <property type="evidence" value="ECO:0007669"/>
    <property type="project" value="InterPro"/>
</dbReference>
<gene>
    <name evidence="8" type="ORF">BDEG_24546</name>
</gene>
<dbReference type="GO" id="GO:0046872">
    <property type="term" value="F:metal ion binding"/>
    <property type="evidence" value="ECO:0007669"/>
    <property type="project" value="UniProtKB-KW"/>
</dbReference>